<dbReference type="EMBL" id="FWFP01000003">
    <property type="protein sequence ID" value="SLN33082.1"/>
    <property type="molecule type" value="Genomic_DNA"/>
</dbReference>
<keyword evidence="4" id="KW-0472">Membrane</keyword>
<keyword evidence="4" id="KW-1133">Transmembrane helix</keyword>
<keyword evidence="4" id="KW-0812">Transmembrane</keyword>
<dbReference type="PANTHER" id="PTHR43280">
    <property type="entry name" value="ARAC-FAMILY TRANSCRIPTIONAL REGULATOR"/>
    <property type="match status" value="1"/>
</dbReference>
<feature type="transmembrane region" description="Helical" evidence="4">
    <location>
        <begin position="141"/>
        <end position="162"/>
    </location>
</feature>
<feature type="transmembrane region" description="Helical" evidence="4">
    <location>
        <begin position="27"/>
        <end position="48"/>
    </location>
</feature>
<dbReference type="SMART" id="SM00342">
    <property type="entry name" value="HTH_ARAC"/>
    <property type="match status" value="1"/>
</dbReference>
<dbReference type="PROSITE" id="PS00041">
    <property type="entry name" value="HTH_ARAC_FAMILY_1"/>
    <property type="match status" value="1"/>
</dbReference>
<dbReference type="GO" id="GO:0003700">
    <property type="term" value="F:DNA-binding transcription factor activity"/>
    <property type="evidence" value="ECO:0007669"/>
    <property type="project" value="InterPro"/>
</dbReference>
<evidence type="ECO:0000256" key="3">
    <source>
        <dbReference type="ARBA" id="ARBA00023163"/>
    </source>
</evidence>
<dbReference type="Pfam" id="PF12833">
    <property type="entry name" value="HTH_18"/>
    <property type="match status" value="1"/>
</dbReference>
<keyword evidence="3" id="KW-0804">Transcription</keyword>
<dbReference type="PANTHER" id="PTHR43280:SF29">
    <property type="entry name" value="ARAC-FAMILY TRANSCRIPTIONAL REGULATOR"/>
    <property type="match status" value="1"/>
</dbReference>
<protein>
    <submittedName>
        <fullName evidence="6">DNA-binding transcriptional activator FeaR</fullName>
    </submittedName>
</protein>
<gene>
    <name evidence="6" type="ORF">RUM8411_01403</name>
</gene>
<dbReference type="InterPro" id="IPR009057">
    <property type="entry name" value="Homeodomain-like_sf"/>
</dbReference>
<dbReference type="GO" id="GO:0043565">
    <property type="term" value="F:sequence-specific DNA binding"/>
    <property type="evidence" value="ECO:0007669"/>
    <property type="project" value="InterPro"/>
</dbReference>
<dbReference type="PROSITE" id="PS01124">
    <property type="entry name" value="HTH_ARAC_FAMILY_2"/>
    <property type="match status" value="1"/>
</dbReference>
<dbReference type="InterPro" id="IPR018060">
    <property type="entry name" value="HTH_AraC"/>
</dbReference>
<proteinExistence type="predicted"/>
<keyword evidence="2 6" id="KW-0238">DNA-binding</keyword>
<dbReference type="AlphaFoldDB" id="A0A1X6YWD9"/>
<feature type="transmembrane region" description="Helical" evidence="4">
    <location>
        <begin position="55"/>
        <end position="74"/>
    </location>
</feature>
<dbReference type="SUPFAM" id="SSF46689">
    <property type="entry name" value="Homeodomain-like"/>
    <property type="match status" value="1"/>
</dbReference>
<evidence type="ECO:0000259" key="5">
    <source>
        <dbReference type="PROSITE" id="PS01124"/>
    </source>
</evidence>
<dbReference type="InterPro" id="IPR018062">
    <property type="entry name" value="HTH_AraC-typ_CS"/>
</dbReference>
<feature type="domain" description="HTH araC/xylS-type" evidence="5">
    <location>
        <begin position="192"/>
        <end position="296"/>
    </location>
</feature>
<sequence length="307" mass="32910">MPALCIGLIAYLLVSSPNLGLERAETVLILGAGLVPVLSVWAGAEVFIDRPAFRPWHGVVAALVVVSTWLAPFLPVAATVRGALVILLYAGLLGIAVSTAPGDLVETRRRFRRWFVALMALMGLGISGIELLRLDSNLPPWMYPLHAAGFLVLTLLFLLWAVRVAPGVWPPQQAVKAKTAMPLSGADAAVLHRVETAMGDGIWRTEGLTIAQLAAATAAPEHRVRTAINKGLGYRNFAQYINKFRIEAACEVLSDPTCADTPVLTIAYDVGFASIGPFNRAFRQIHDQSPTAYRNACVSPAASRPVA</sequence>
<feature type="transmembrane region" description="Helical" evidence="4">
    <location>
        <begin position="80"/>
        <end position="99"/>
    </location>
</feature>
<evidence type="ECO:0000256" key="4">
    <source>
        <dbReference type="SAM" id="Phobius"/>
    </source>
</evidence>
<keyword evidence="1" id="KW-0805">Transcription regulation</keyword>
<reference evidence="7" key="1">
    <citation type="submission" date="2017-03" db="EMBL/GenBank/DDBJ databases">
        <authorList>
            <person name="Rodrigo-Torres L."/>
            <person name="Arahal R.D."/>
            <person name="Lucena T."/>
        </authorList>
    </citation>
    <scope>NUCLEOTIDE SEQUENCE [LARGE SCALE GENOMIC DNA]</scope>
    <source>
        <strain evidence="7">CECT 8411</strain>
    </source>
</reference>
<evidence type="ECO:0000256" key="1">
    <source>
        <dbReference type="ARBA" id="ARBA00023015"/>
    </source>
</evidence>
<evidence type="ECO:0000313" key="7">
    <source>
        <dbReference type="Proteomes" id="UP000193778"/>
    </source>
</evidence>
<keyword evidence="7" id="KW-1185">Reference proteome</keyword>
<feature type="transmembrane region" description="Helical" evidence="4">
    <location>
        <begin position="111"/>
        <end position="129"/>
    </location>
</feature>
<evidence type="ECO:0000313" key="6">
    <source>
        <dbReference type="EMBL" id="SLN33082.1"/>
    </source>
</evidence>
<name>A0A1X6YWD9_9RHOB</name>
<dbReference type="Gene3D" id="1.10.10.60">
    <property type="entry name" value="Homeodomain-like"/>
    <property type="match status" value="1"/>
</dbReference>
<evidence type="ECO:0000256" key="2">
    <source>
        <dbReference type="ARBA" id="ARBA00023125"/>
    </source>
</evidence>
<dbReference type="Proteomes" id="UP000193778">
    <property type="component" value="Unassembled WGS sequence"/>
</dbReference>
<accession>A0A1X6YWD9</accession>
<organism evidence="6 7">
    <name type="scientific">Ruegeria meonggei</name>
    <dbReference type="NCBI Taxonomy" id="1446476"/>
    <lineage>
        <taxon>Bacteria</taxon>
        <taxon>Pseudomonadati</taxon>
        <taxon>Pseudomonadota</taxon>
        <taxon>Alphaproteobacteria</taxon>
        <taxon>Rhodobacterales</taxon>
        <taxon>Roseobacteraceae</taxon>
        <taxon>Ruegeria</taxon>
    </lineage>
</organism>